<dbReference type="Pfam" id="PF00496">
    <property type="entry name" value="SBP_bac_5"/>
    <property type="match status" value="1"/>
</dbReference>
<dbReference type="FunFam" id="3.10.105.10:FF:000001">
    <property type="entry name" value="Oligopeptide ABC transporter, oligopeptide-binding protein"/>
    <property type="match status" value="1"/>
</dbReference>
<dbReference type="FunFam" id="3.90.76.10:FF:000001">
    <property type="entry name" value="Oligopeptide ABC transporter substrate-binding protein"/>
    <property type="match status" value="1"/>
</dbReference>
<evidence type="ECO:0000313" key="8">
    <source>
        <dbReference type="Proteomes" id="UP000675379"/>
    </source>
</evidence>
<dbReference type="PROSITE" id="PS01040">
    <property type="entry name" value="SBP_BACTERIAL_5"/>
    <property type="match status" value="1"/>
</dbReference>
<dbReference type="Proteomes" id="UP000675379">
    <property type="component" value="Unassembled WGS sequence"/>
</dbReference>
<accession>A0A941HPL5</accession>
<dbReference type="InterPro" id="IPR000914">
    <property type="entry name" value="SBP_5_dom"/>
</dbReference>
<dbReference type="PIRSF" id="PIRSF002741">
    <property type="entry name" value="MppA"/>
    <property type="match status" value="1"/>
</dbReference>
<evidence type="ECO:0000256" key="4">
    <source>
        <dbReference type="ARBA" id="ARBA00022729"/>
    </source>
</evidence>
<dbReference type="Gene3D" id="3.10.105.10">
    <property type="entry name" value="Dipeptide-binding Protein, Domain 3"/>
    <property type="match status" value="1"/>
</dbReference>
<evidence type="ECO:0000259" key="6">
    <source>
        <dbReference type="Pfam" id="PF00496"/>
    </source>
</evidence>
<reference evidence="7" key="1">
    <citation type="submission" date="2021-04" db="EMBL/GenBank/DDBJ databases">
        <title>Proteiniclasticum sedimins sp. nov., an obligate anaerobic bacterium isolated from anaerobic sludge.</title>
        <authorList>
            <person name="Liu J."/>
        </authorList>
    </citation>
    <scope>NUCLEOTIDE SEQUENCE</scope>
    <source>
        <strain evidence="7">BAD-10</strain>
    </source>
</reference>
<keyword evidence="3" id="KW-0813">Transport</keyword>
<dbReference type="GO" id="GO:1904680">
    <property type="term" value="F:peptide transmembrane transporter activity"/>
    <property type="evidence" value="ECO:0007669"/>
    <property type="project" value="TreeGrafter"/>
</dbReference>
<dbReference type="RefSeq" id="WP_211800076.1">
    <property type="nucleotide sequence ID" value="NZ_JAGSCS010000003.1"/>
</dbReference>
<dbReference type="AlphaFoldDB" id="A0A941HPL5"/>
<feature type="signal peptide" evidence="5">
    <location>
        <begin position="1"/>
        <end position="20"/>
    </location>
</feature>
<dbReference type="SUPFAM" id="SSF53850">
    <property type="entry name" value="Periplasmic binding protein-like II"/>
    <property type="match status" value="1"/>
</dbReference>
<dbReference type="Gene3D" id="3.40.190.10">
    <property type="entry name" value="Periplasmic binding protein-like II"/>
    <property type="match status" value="1"/>
</dbReference>
<evidence type="ECO:0000256" key="3">
    <source>
        <dbReference type="ARBA" id="ARBA00022448"/>
    </source>
</evidence>
<organism evidence="7 8">
    <name type="scientific">Proteiniclasticum sediminis</name>
    <dbReference type="NCBI Taxonomy" id="2804028"/>
    <lineage>
        <taxon>Bacteria</taxon>
        <taxon>Bacillati</taxon>
        <taxon>Bacillota</taxon>
        <taxon>Clostridia</taxon>
        <taxon>Eubacteriales</taxon>
        <taxon>Clostridiaceae</taxon>
        <taxon>Proteiniclasticum</taxon>
    </lineage>
</organism>
<feature type="domain" description="Solute-binding protein family 5" evidence="6">
    <location>
        <begin position="76"/>
        <end position="462"/>
    </location>
</feature>
<comment type="subcellular location">
    <subcellularLocation>
        <location evidence="1">Cell membrane</location>
        <topology evidence="1">Lipid-anchor</topology>
    </subcellularLocation>
</comment>
<dbReference type="GO" id="GO:0030288">
    <property type="term" value="C:outer membrane-bounded periplasmic space"/>
    <property type="evidence" value="ECO:0007669"/>
    <property type="project" value="UniProtKB-ARBA"/>
</dbReference>
<keyword evidence="8" id="KW-1185">Reference proteome</keyword>
<dbReference type="GO" id="GO:0015833">
    <property type="term" value="P:peptide transport"/>
    <property type="evidence" value="ECO:0007669"/>
    <property type="project" value="TreeGrafter"/>
</dbReference>
<evidence type="ECO:0000256" key="1">
    <source>
        <dbReference type="ARBA" id="ARBA00004193"/>
    </source>
</evidence>
<name>A0A941HPL5_9CLOT</name>
<proteinExistence type="inferred from homology"/>
<keyword evidence="4 5" id="KW-0732">Signal</keyword>
<dbReference type="PROSITE" id="PS51257">
    <property type="entry name" value="PROKAR_LIPOPROTEIN"/>
    <property type="match status" value="1"/>
</dbReference>
<dbReference type="GO" id="GO:0043190">
    <property type="term" value="C:ATP-binding cassette (ABC) transporter complex"/>
    <property type="evidence" value="ECO:0007669"/>
    <property type="project" value="InterPro"/>
</dbReference>
<feature type="chain" id="PRO_5039280246" evidence="5">
    <location>
        <begin position="21"/>
        <end position="540"/>
    </location>
</feature>
<evidence type="ECO:0000256" key="2">
    <source>
        <dbReference type="ARBA" id="ARBA00005695"/>
    </source>
</evidence>
<dbReference type="InterPro" id="IPR030678">
    <property type="entry name" value="Peptide/Ni-bd"/>
</dbReference>
<comment type="caution">
    <text evidence="7">The sequence shown here is derived from an EMBL/GenBank/DDBJ whole genome shotgun (WGS) entry which is preliminary data.</text>
</comment>
<dbReference type="InterPro" id="IPR023765">
    <property type="entry name" value="SBP_5_CS"/>
</dbReference>
<dbReference type="Gene3D" id="3.90.76.10">
    <property type="entry name" value="Dipeptide-binding Protein, Domain 1"/>
    <property type="match status" value="1"/>
</dbReference>
<comment type="similarity">
    <text evidence="2">Belongs to the bacterial solute-binding protein 5 family.</text>
</comment>
<dbReference type="EMBL" id="JAGSCS010000003">
    <property type="protein sequence ID" value="MBR0575561.1"/>
    <property type="molecule type" value="Genomic_DNA"/>
</dbReference>
<dbReference type="CDD" id="cd08504">
    <property type="entry name" value="PBP2_OppA"/>
    <property type="match status" value="1"/>
</dbReference>
<dbReference type="PANTHER" id="PTHR30290:SF79">
    <property type="entry name" value="DIPEPTIDE-BINDING PROTEIN DPPE"/>
    <property type="match status" value="1"/>
</dbReference>
<protein>
    <submittedName>
        <fullName evidence="7">Peptide ABC transporter substrate-binding protein</fullName>
    </submittedName>
</protein>
<sequence>MKKKLVTLASLFLALTFVLTGCGTKTGNETAKKVLRTNNSSEPGSLDPALAQGTHESWVLQHIFQGLMDYAEDGTIVNGVAESYELADDNVTYTFKLRKDAKWSNGDPVTAEDFEFAWKRALDPELAADYAYQLYYLKGGQAYNEGKGSKDDVGVKAIDAQTLEVVLEVPTGYFLELTAFYTYYPVNKKVVEANADWAKDAKSHVSNGAFKLTTWEHNSKIVIEKNTSFFDAAKVKLDAIEFAILEDENTAWQKYSGGEFDFLATVPAAVTNQLLTDKSAEITIGGQVGTYYYNLNSKEAPFDNVKVRKALALSIDRQTIVSKITMGGQIPAEGVTPFGMVDENGDEYRDGVGKLVTYDVTEAKKLFTEGLAEAGMTLEQFNAKNFVLLYNTSEAHQKIAQAVQEMWRTSLGIEIKLENVDFQVKLDREKAGDYDISRAGWIGDYMDPMTFLDLWYSTSSFNDAKYNNPEYDALVDEAKNSVDPKVRFNAMREAEAILMADMPVIPVYFYTQPYVQKTYVKGVYKPLINYPVLKYADIQK</sequence>
<dbReference type="PANTHER" id="PTHR30290">
    <property type="entry name" value="PERIPLASMIC BINDING COMPONENT OF ABC TRANSPORTER"/>
    <property type="match status" value="1"/>
</dbReference>
<gene>
    <name evidence="7" type="ORF">KCG48_04310</name>
</gene>
<evidence type="ECO:0000313" key="7">
    <source>
        <dbReference type="EMBL" id="MBR0575561.1"/>
    </source>
</evidence>
<evidence type="ECO:0000256" key="5">
    <source>
        <dbReference type="SAM" id="SignalP"/>
    </source>
</evidence>
<dbReference type="InterPro" id="IPR039424">
    <property type="entry name" value="SBP_5"/>
</dbReference>